<protein>
    <recommendedName>
        <fullName evidence="4">Pyridoxamine 5'-phosphate oxidase putative domain-containing protein</fullName>
    </recommendedName>
</protein>
<dbReference type="RefSeq" id="WP_189128088.1">
    <property type="nucleotide sequence ID" value="NZ_BMNH01000030.1"/>
</dbReference>
<evidence type="ECO:0008006" key="4">
    <source>
        <dbReference type="Google" id="ProtNLM"/>
    </source>
</evidence>
<dbReference type="EMBL" id="BMNH01000030">
    <property type="protein sequence ID" value="GGO79989.1"/>
    <property type="molecule type" value="Genomic_DNA"/>
</dbReference>
<dbReference type="AlphaFoldDB" id="A0A917ZDS8"/>
<evidence type="ECO:0000313" key="3">
    <source>
        <dbReference type="Proteomes" id="UP000646523"/>
    </source>
</evidence>
<sequence>MGRTGIDDLEDLRPLRLDADARRELLAVQTECTFTFTTPDGWAAGVIMSFLYEEDRFWLTAVRDRAHAKAVGIDPRVTIVVSNAGTSLPGRRMLAVRGVALTSHDEDTRRWFLPRLAAKLAPGDPGEMVRLLDSPGRVVLEVRPVRIAVSHDSRKLPGDGRGGSPHAARDTTGR</sequence>
<keyword evidence="3" id="KW-1185">Reference proteome</keyword>
<reference evidence="2" key="1">
    <citation type="journal article" date="2014" name="Int. J. Syst. Evol. Microbiol.">
        <title>Complete genome sequence of Corynebacterium casei LMG S-19264T (=DSM 44701T), isolated from a smear-ripened cheese.</title>
        <authorList>
            <consortium name="US DOE Joint Genome Institute (JGI-PGF)"/>
            <person name="Walter F."/>
            <person name="Albersmeier A."/>
            <person name="Kalinowski J."/>
            <person name="Ruckert C."/>
        </authorList>
    </citation>
    <scope>NUCLEOTIDE SEQUENCE</scope>
    <source>
        <strain evidence="2">CGMCC 4.7368</strain>
    </source>
</reference>
<evidence type="ECO:0000313" key="2">
    <source>
        <dbReference type="EMBL" id="GGO79989.1"/>
    </source>
</evidence>
<comment type="caution">
    <text evidence="2">The sequence shown here is derived from an EMBL/GenBank/DDBJ whole genome shotgun (WGS) entry which is preliminary data.</text>
</comment>
<accession>A0A917ZDS8</accession>
<dbReference type="SUPFAM" id="SSF50475">
    <property type="entry name" value="FMN-binding split barrel"/>
    <property type="match status" value="1"/>
</dbReference>
<name>A0A917ZDS8_9ACTN</name>
<organism evidence="2 3">
    <name type="scientific">Nonomuraea cavernae</name>
    <dbReference type="NCBI Taxonomy" id="2045107"/>
    <lineage>
        <taxon>Bacteria</taxon>
        <taxon>Bacillati</taxon>
        <taxon>Actinomycetota</taxon>
        <taxon>Actinomycetes</taxon>
        <taxon>Streptosporangiales</taxon>
        <taxon>Streptosporangiaceae</taxon>
        <taxon>Nonomuraea</taxon>
    </lineage>
</organism>
<gene>
    <name evidence="2" type="ORF">GCM10012289_65590</name>
</gene>
<dbReference type="InterPro" id="IPR012349">
    <property type="entry name" value="Split_barrel_FMN-bd"/>
</dbReference>
<dbReference type="Proteomes" id="UP000646523">
    <property type="component" value="Unassembled WGS sequence"/>
</dbReference>
<feature type="region of interest" description="Disordered" evidence="1">
    <location>
        <begin position="151"/>
        <end position="174"/>
    </location>
</feature>
<reference evidence="2" key="2">
    <citation type="submission" date="2020-09" db="EMBL/GenBank/DDBJ databases">
        <authorList>
            <person name="Sun Q."/>
            <person name="Zhou Y."/>
        </authorList>
    </citation>
    <scope>NUCLEOTIDE SEQUENCE</scope>
    <source>
        <strain evidence="2">CGMCC 4.7368</strain>
    </source>
</reference>
<dbReference type="Gene3D" id="2.30.110.10">
    <property type="entry name" value="Electron Transport, Fmn-binding Protein, Chain A"/>
    <property type="match status" value="1"/>
</dbReference>
<proteinExistence type="predicted"/>
<evidence type="ECO:0000256" key="1">
    <source>
        <dbReference type="SAM" id="MobiDB-lite"/>
    </source>
</evidence>